<evidence type="ECO:0000313" key="6">
    <source>
        <dbReference type="Proteomes" id="UP000006038"/>
    </source>
</evidence>
<keyword evidence="4" id="KW-0052">Apoplast</keyword>
<evidence type="ECO:0000256" key="1">
    <source>
        <dbReference type="ARBA" id="ARBA00010746"/>
    </source>
</evidence>
<evidence type="ECO:0000256" key="3">
    <source>
        <dbReference type="ARBA" id="ARBA00022525"/>
    </source>
</evidence>
<dbReference type="RefSeq" id="XP_006658818.1">
    <property type="nucleotide sequence ID" value="XM_006658755.1"/>
</dbReference>
<evidence type="ECO:0000313" key="5">
    <source>
        <dbReference type="EnsemblPlants" id="OB07G27830.1"/>
    </source>
</evidence>
<comment type="subcellular location">
    <subcellularLocation>
        <location evidence="4">Secreted</location>
        <location evidence="4">Extracellular space</location>
        <location evidence="4">Apoplast</location>
    </subcellularLocation>
</comment>
<dbReference type="EnsemblPlants" id="OB07G27830.1">
    <property type="protein sequence ID" value="OB07G27830.1"/>
    <property type="gene ID" value="OB07G27830"/>
</dbReference>
<comment type="similarity">
    <text evidence="1 4">Belongs to the plant dirigent protein family.</text>
</comment>
<evidence type="ECO:0000256" key="4">
    <source>
        <dbReference type="RuleBase" id="RU363099"/>
    </source>
</evidence>
<dbReference type="Gramene" id="OB07G27830.1">
    <property type="protein sequence ID" value="OB07G27830.1"/>
    <property type="gene ID" value="OB07G27830"/>
</dbReference>
<dbReference type="eggNOG" id="ENOG502R5VJ">
    <property type="taxonomic scope" value="Eukaryota"/>
</dbReference>
<dbReference type="GO" id="GO:0048046">
    <property type="term" value="C:apoplast"/>
    <property type="evidence" value="ECO:0007669"/>
    <property type="project" value="UniProtKB-SubCell"/>
</dbReference>
<dbReference type="GO" id="GO:0009699">
    <property type="term" value="P:phenylpropanoid biosynthetic process"/>
    <property type="evidence" value="ECO:0007669"/>
    <property type="project" value="UniProtKB-ARBA"/>
</dbReference>
<comment type="function">
    <text evidence="4">Dirigent proteins impart stereoselectivity on the phenoxy radical-coupling reaction, yielding optically active lignans from two molecules of coniferyl alcohol in the biosynthesis of lignans, flavonolignans, and alkaloids and thus plays a central role in plant secondary metabolism.</text>
</comment>
<name>J3MN01_ORYBR</name>
<accession>J3MN01</accession>
<dbReference type="GeneID" id="102710320"/>
<sequence>MAASSTSSLVQLALLVVLVMASASWSSRTVDAAGGGDGGNRRAATHIRLYIHETFSGSNATVAPPVVPSPLGANATFGEVGVLDDALRAGEDPASDLVGRFQGLFVGTDLGSPSYMSAVTLVFTAGEYSGSTITVQGQFSFDAADGSAVERSVVGGTGRFRMARGYSLMEVVSTPTPESVVFRIDVFVLLSRHGQY</sequence>
<keyword evidence="6" id="KW-1185">Reference proteome</keyword>
<dbReference type="KEGG" id="obr:102710320"/>
<comment type="subunit">
    <text evidence="2 4">Homodimer.</text>
</comment>
<dbReference type="HOGENOM" id="CLU_087111_7_0_1"/>
<gene>
    <name evidence="5" type="primary">LOC102710320</name>
</gene>
<organism evidence="5">
    <name type="scientific">Oryza brachyantha</name>
    <name type="common">malo sina</name>
    <dbReference type="NCBI Taxonomy" id="4533"/>
    <lineage>
        <taxon>Eukaryota</taxon>
        <taxon>Viridiplantae</taxon>
        <taxon>Streptophyta</taxon>
        <taxon>Embryophyta</taxon>
        <taxon>Tracheophyta</taxon>
        <taxon>Spermatophyta</taxon>
        <taxon>Magnoliopsida</taxon>
        <taxon>Liliopsida</taxon>
        <taxon>Poales</taxon>
        <taxon>Poaceae</taxon>
        <taxon>BOP clade</taxon>
        <taxon>Oryzoideae</taxon>
        <taxon>Oryzeae</taxon>
        <taxon>Oryzinae</taxon>
        <taxon>Oryza</taxon>
    </lineage>
</organism>
<dbReference type="InterPro" id="IPR004265">
    <property type="entry name" value="Dirigent"/>
</dbReference>
<proteinExistence type="inferred from homology"/>
<reference evidence="5" key="2">
    <citation type="submission" date="2013-04" db="UniProtKB">
        <authorList>
            <consortium name="EnsemblPlants"/>
        </authorList>
    </citation>
    <scope>IDENTIFICATION</scope>
</reference>
<dbReference type="AlphaFoldDB" id="J3MN01"/>
<feature type="signal peptide" evidence="4">
    <location>
        <begin position="1"/>
        <end position="26"/>
    </location>
</feature>
<dbReference type="InterPro" id="IPR044859">
    <property type="entry name" value="Allene_oxi_cyc_Dirigent"/>
</dbReference>
<dbReference type="OrthoDB" id="623137at2759"/>
<dbReference type="Proteomes" id="UP000006038">
    <property type="component" value="Chromosome 7"/>
</dbReference>
<keyword evidence="3 4" id="KW-0964">Secreted</keyword>
<feature type="chain" id="PRO_5008192978" description="Dirigent protein" evidence="4">
    <location>
        <begin position="27"/>
        <end position="196"/>
    </location>
</feature>
<evidence type="ECO:0000256" key="2">
    <source>
        <dbReference type="ARBA" id="ARBA00011738"/>
    </source>
</evidence>
<dbReference type="PANTHER" id="PTHR21495">
    <property type="entry name" value="NUCLEOPORIN-RELATED"/>
    <property type="match status" value="1"/>
</dbReference>
<reference evidence="5" key="1">
    <citation type="journal article" date="2013" name="Nat. Commun.">
        <title>Whole-genome sequencing of Oryza brachyantha reveals mechanisms underlying Oryza genome evolution.</title>
        <authorList>
            <person name="Chen J."/>
            <person name="Huang Q."/>
            <person name="Gao D."/>
            <person name="Wang J."/>
            <person name="Lang Y."/>
            <person name="Liu T."/>
            <person name="Li B."/>
            <person name="Bai Z."/>
            <person name="Luis Goicoechea J."/>
            <person name="Liang C."/>
            <person name="Chen C."/>
            <person name="Zhang W."/>
            <person name="Sun S."/>
            <person name="Liao Y."/>
            <person name="Zhang X."/>
            <person name="Yang L."/>
            <person name="Song C."/>
            <person name="Wang M."/>
            <person name="Shi J."/>
            <person name="Liu G."/>
            <person name="Liu J."/>
            <person name="Zhou H."/>
            <person name="Zhou W."/>
            <person name="Yu Q."/>
            <person name="An N."/>
            <person name="Chen Y."/>
            <person name="Cai Q."/>
            <person name="Wang B."/>
            <person name="Liu B."/>
            <person name="Min J."/>
            <person name="Huang Y."/>
            <person name="Wu H."/>
            <person name="Li Z."/>
            <person name="Zhang Y."/>
            <person name="Yin Y."/>
            <person name="Song W."/>
            <person name="Jiang J."/>
            <person name="Jackson S.A."/>
            <person name="Wing R.A."/>
            <person name="Wang J."/>
            <person name="Chen M."/>
        </authorList>
    </citation>
    <scope>NUCLEOTIDE SEQUENCE [LARGE SCALE GENOMIC DNA]</scope>
    <source>
        <strain evidence="5">cv. IRGC 101232</strain>
    </source>
</reference>
<dbReference type="OMA" id="RIRVYVH"/>
<dbReference type="STRING" id="4533.J3MN01"/>
<dbReference type="Gene3D" id="2.40.480.10">
    <property type="entry name" value="Allene oxide cyclase-like"/>
    <property type="match status" value="1"/>
</dbReference>
<keyword evidence="4" id="KW-0732">Signal</keyword>
<protein>
    <recommendedName>
        <fullName evidence="4">Dirigent protein</fullName>
    </recommendedName>
</protein>
<dbReference type="Pfam" id="PF03018">
    <property type="entry name" value="Dirigent"/>
    <property type="match status" value="1"/>
</dbReference>